<dbReference type="PANTHER" id="PTHR13774:SF17">
    <property type="entry name" value="PHENAZINE BIOSYNTHESIS-LIKE DOMAIN-CONTAINING PROTEIN"/>
    <property type="match status" value="1"/>
</dbReference>
<dbReference type="Proteomes" id="UP000215509">
    <property type="component" value="Unassembled WGS sequence"/>
</dbReference>
<evidence type="ECO:0000256" key="1">
    <source>
        <dbReference type="ARBA" id="ARBA00008270"/>
    </source>
</evidence>
<protein>
    <submittedName>
        <fullName evidence="4">Oxidoreductase</fullName>
    </submittedName>
</protein>
<reference evidence="4 5" key="1">
    <citation type="submission" date="2017-07" db="EMBL/GenBank/DDBJ databases">
        <title>Genome sequencing and assembly of Paenibacillus rigui.</title>
        <authorList>
            <person name="Mayilraj S."/>
        </authorList>
    </citation>
    <scope>NUCLEOTIDE SEQUENCE [LARGE SCALE GENOMIC DNA]</scope>
    <source>
        <strain evidence="4 5">JCM 16352</strain>
    </source>
</reference>
<proteinExistence type="inferred from homology"/>
<dbReference type="Gene3D" id="3.10.310.10">
    <property type="entry name" value="Diaminopimelate Epimerase, Chain A, domain 1"/>
    <property type="match status" value="2"/>
</dbReference>
<organism evidence="4 5">
    <name type="scientific">Paenibacillus rigui</name>
    <dbReference type="NCBI Taxonomy" id="554312"/>
    <lineage>
        <taxon>Bacteria</taxon>
        <taxon>Bacillati</taxon>
        <taxon>Bacillota</taxon>
        <taxon>Bacilli</taxon>
        <taxon>Bacillales</taxon>
        <taxon>Paenibacillaceae</taxon>
        <taxon>Paenibacillus</taxon>
    </lineage>
</organism>
<gene>
    <name evidence="4" type="ORF">CF651_09930</name>
</gene>
<dbReference type="InterPro" id="IPR003719">
    <property type="entry name" value="Phenazine_PhzF-like"/>
</dbReference>
<accession>A0A229USW4</accession>
<comment type="similarity">
    <text evidence="1">Belongs to the PhzF family.</text>
</comment>
<dbReference type="EMBL" id="NMQW01000014">
    <property type="protein sequence ID" value="OXM86484.1"/>
    <property type="molecule type" value="Genomic_DNA"/>
</dbReference>
<dbReference type="RefSeq" id="WP_094014700.1">
    <property type="nucleotide sequence ID" value="NZ_NMQW01000014.1"/>
</dbReference>
<dbReference type="OrthoDB" id="9788221at2"/>
<keyword evidence="2" id="KW-0413">Isomerase</keyword>
<comment type="caution">
    <text evidence="4">The sequence shown here is derived from an EMBL/GenBank/DDBJ whole genome shotgun (WGS) entry which is preliminary data.</text>
</comment>
<feature type="active site" evidence="3">
    <location>
        <position position="46"/>
    </location>
</feature>
<dbReference type="PIRSF" id="PIRSF016184">
    <property type="entry name" value="PhzC_PhzF"/>
    <property type="match status" value="1"/>
</dbReference>
<keyword evidence="5" id="KW-1185">Reference proteome</keyword>
<evidence type="ECO:0000256" key="2">
    <source>
        <dbReference type="ARBA" id="ARBA00023235"/>
    </source>
</evidence>
<dbReference type="GO" id="GO:0016853">
    <property type="term" value="F:isomerase activity"/>
    <property type="evidence" value="ECO:0007669"/>
    <property type="project" value="UniProtKB-KW"/>
</dbReference>
<sequence>MIPIYTVDAFTSQAYSGNPAAVCILQSFPEEDTWLQSIAAEMNLSETAFLCATEKRGSYKLRWFTKQAEVELCGHATLASAHVLWETGAAYGLDKLHFHTLSGVLTARRLQDSIELNFPAEPPEPSSAPELLKQALGVEPVAVSRNRFDYIVEVASEQQVRELKPDFQLLKELPARGVLVTSRSDDPAYDITARCFFSPIGIDEDPVTGSAYCALAPYWRTKLGKSGMTAIQLSARTGVVKLQTVEDRVRIEGKAVIVIKGLLMH</sequence>
<dbReference type="SUPFAM" id="SSF54506">
    <property type="entry name" value="Diaminopimelate epimerase-like"/>
    <property type="match status" value="1"/>
</dbReference>
<dbReference type="GO" id="GO:0005737">
    <property type="term" value="C:cytoplasm"/>
    <property type="evidence" value="ECO:0007669"/>
    <property type="project" value="TreeGrafter"/>
</dbReference>
<dbReference type="Pfam" id="PF02567">
    <property type="entry name" value="PhzC-PhzF"/>
    <property type="match status" value="1"/>
</dbReference>
<evidence type="ECO:0000256" key="3">
    <source>
        <dbReference type="PIRSR" id="PIRSR016184-1"/>
    </source>
</evidence>
<dbReference type="PANTHER" id="PTHR13774">
    <property type="entry name" value="PHENAZINE BIOSYNTHESIS PROTEIN"/>
    <property type="match status" value="1"/>
</dbReference>
<dbReference type="NCBIfam" id="TIGR00654">
    <property type="entry name" value="PhzF_family"/>
    <property type="match status" value="1"/>
</dbReference>
<dbReference type="AlphaFoldDB" id="A0A229USW4"/>
<evidence type="ECO:0000313" key="4">
    <source>
        <dbReference type="EMBL" id="OXM86484.1"/>
    </source>
</evidence>
<name>A0A229USW4_9BACL</name>
<evidence type="ECO:0000313" key="5">
    <source>
        <dbReference type="Proteomes" id="UP000215509"/>
    </source>
</evidence>